<dbReference type="OrthoDB" id="6050435at2"/>
<dbReference type="KEGG" id="ppai:E1956_14005"/>
<protein>
    <recommendedName>
        <fullName evidence="4">Terminase small subunit</fullName>
    </recommendedName>
</protein>
<dbReference type="RefSeq" id="WP_134749757.1">
    <property type="nucleotide sequence ID" value="NZ_CP038148.1"/>
</dbReference>
<evidence type="ECO:0000313" key="3">
    <source>
        <dbReference type="Proteomes" id="UP000295727"/>
    </source>
</evidence>
<dbReference type="Proteomes" id="UP000295727">
    <property type="component" value="Chromosome 1"/>
</dbReference>
<gene>
    <name evidence="2" type="ORF">E1956_14005</name>
</gene>
<keyword evidence="3" id="KW-1185">Reference proteome</keyword>
<name>A0A4P7CQM7_9BURK</name>
<evidence type="ECO:0000313" key="2">
    <source>
        <dbReference type="EMBL" id="QBQ98178.1"/>
    </source>
</evidence>
<evidence type="ECO:0000256" key="1">
    <source>
        <dbReference type="SAM" id="MobiDB-lite"/>
    </source>
</evidence>
<evidence type="ECO:0008006" key="4">
    <source>
        <dbReference type="Google" id="ProtNLM"/>
    </source>
</evidence>
<feature type="region of interest" description="Disordered" evidence="1">
    <location>
        <begin position="106"/>
        <end position="131"/>
    </location>
</feature>
<reference evidence="2 3" key="1">
    <citation type="submission" date="2019-03" db="EMBL/GenBank/DDBJ databases">
        <title>Paraburkholderia sp. 7MH5, isolated from subtropical forest soil.</title>
        <authorList>
            <person name="Gao Z.-H."/>
            <person name="Qiu L.-H."/>
        </authorList>
    </citation>
    <scope>NUCLEOTIDE SEQUENCE [LARGE SCALE GENOMIC DNA]</scope>
    <source>
        <strain evidence="2 3">7MH5</strain>
    </source>
</reference>
<accession>A0A4P7CQM7</accession>
<dbReference type="AlphaFoldDB" id="A0A4P7CQM7"/>
<feature type="region of interest" description="Disordered" evidence="1">
    <location>
        <begin position="65"/>
        <end position="90"/>
    </location>
</feature>
<proteinExistence type="predicted"/>
<organism evidence="2 3">
    <name type="scientific">Paraburkholderia pallida</name>
    <dbReference type="NCBI Taxonomy" id="2547399"/>
    <lineage>
        <taxon>Bacteria</taxon>
        <taxon>Pseudomonadati</taxon>
        <taxon>Pseudomonadota</taxon>
        <taxon>Betaproteobacteria</taxon>
        <taxon>Burkholderiales</taxon>
        <taxon>Burkholderiaceae</taxon>
        <taxon>Paraburkholderia</taxon>
    </lineage>
</organism>
<dbReference type="EMBL" id="CP038148">
    <property type="protein sequence ID" value="QBQ98178.1"/>
    <property type="molecule type" value="Genomic_DNA"/>
</dbReference>
<sequence>MSEMSQREFGRLVGVTHRAVQKAIEAKRISLNARGKIDSETALAEWNRNTDESKRSFTDLARQANAPAATLRANGTSEFGQMTDDPADADDTFADAEFEQPAAATTGTAALAGSDPWTSQYRASRAGREKTRHERELLELAQLRGSLISVAEAQRLAFTALRTVRDAVMNVAVRVKDELAAETDEARIQQRLEDELASALGAVDSDRILREIEAEEIDGGD</sequence>